<dbReference type="SUPFAM" id="SSF49348">
    <property type="entry name" value="Clathrin adaptor appendage domain"/>
    <property type="match status" value="1"/>
</dbReference>
<organism evidence="12">
    <name type="scientific">Trypanosoma brucei</name>
    <dbReference type="NCBI Taxonomy" id="5691"/>
    <lineage>
        <taxon>Eukaryota</taxon>
        <taxon>Discoba</taxon>
        <taxon>Euglenozoa</taxon>
        <taxon>Kinetoplastea</taxon>
        <taxon>Metakinetoplastina</taxon>
        <taxon>Trypanosomatida</taxon>
        <taxon>Trypanosomatidae</taxon>
        <taxon>Trypanosoma</taxon>
    </lineage>
</organism>
<evidence type="ECO:0000256" key="6">
    <source>
        <dbReference type="ARBA" id="ARBA00023034"/>
    </source>
</evidence>
<evidence type="ECO:0000256" key="10">
    <source>
        <dbReference type="SAM" id="Phobius"/>
    </source>
</evidence>
<dbReference type="InterPro" id="IPR016024">
    <property type="entry name" value="ARM-type_fold"/>
</dbReference>
<evidence type="ECO:0000256" key="5">
    <source>
        <dbReference type="ARBA" id="ARBA00022927"/>
    </source>
</evidence>
<dbReference type="Gene3D" id="1.25.10.10">
    <property type="entry name" value="Leucine-rich Repeat Variant"/>
    <property type="match status" value="1"/>
</dbReference>
<dbReference type="GO" id="GO:0006886">
    <property type="term" value="P:intracellular protein transport"/>
    <property type="evidence" value="ECO:0007669"/>
    <property type="project" value="UniProtKB-UniRule"/>
</dbReference>
<protein>
    <recommendedName>
        <fullName evidence="9">AP-1 complex subunit gamma</fullName>
    </recommendedName>
</protein>
<dbReference type="Pfam" id="PF02883">
    <property type="entry name" value="Alpha_adaptinC2"/>
    <property type="match status" value="1"/>
</dbReference>
<dbReference type="Gene3D" id="2.60.40.1230">
    <property type="match status" value="1"/>
</dbReference>
<evidence type="ECO:0000256" key="8">
    <source>
        <dbReference type="ARBA" id="ARBA00023329"/>
    </source>
</evidence>
<dbReference type="GO" id="GO:0016192">
    <property type="term" value="P:vesicle-mediated transport"/>
    <property type="evidence" value="ECO:0007669"/>
    <property type="project" value="InterPro"/>
</dbReference>
<keyword evidence="7 9" id="KW-0472">Membrane</keyword>
<dbReference type="PANTHER" id="PTHR22780">
    <property type="entry name" value="ADAPTIN, ALPHA/GAMMA/EPSILON"/>
    <property type="match status" value="1"/>
</dbReference>
<accession>Q8T6C2</accession>
<keyword evidence="6 9" id="KW-0333">Golgi apparatus</keyword>
<keyword evidence="5 9" id="KW-0653">Protein transport</keyword>
<dbReference type="VEuPathDB" id="TriTrypDB:Tbg972.4.540"/>
<dbReference type="InterPro" id="IPR002553">
    <property type="entry name" value="Clathrin/coatomer_adapt-like_N"/>
</dbReference>
<keyword evidence="10" id="KW-1133">Transmembrane helix</keyword>
<evidence type="ECO:0000256" key="1">
    <source>
        <dbReference type="ARBA" id="ARBA00004156"/>
    </source>
</evidence>
<name>Q8T6C2_9TRYP</name>
<dbReference type="InterPro" id="IPR011989">
    <property type="entry name" value="ARM-like"/>
</dbReference>
<dbReference type="PIRSF" id="PIRSF037094">
    <property type="entry name" value="AP1_complex_gamma"/>
    <property type="match status" value="1"/>
</dbReference>
<dbReference type="InterPro" id="IPR008153">
    <property type="entry name" value="GAE_dom"/>
</dbReference>
<evidence type="ECO:0000256" key="4">
    <source>
        <dbReference type="ARBA" id="ARBA00022448"/>
    </source>
</evidence>
<keyword evidence="8 9" id="KW-0968">Cytoplasmic vesicle</keyword>
<dbReference type="VEuPathDB" id="TriTrypDB:Tb927.4.760"/>
<dbReference type="InterPro" id="IPR017107">
    <property type="entry name" value="AP1_complex_gsu"/>
</dbReference>
<dbReference type="VEuPathDB" id="TriTrypDB:Tb1125.4.760"/>
<evidence type="ECO:0000259" key="11">
    <source>
        <dbReference type="PROSITE" id="PS50180"/>
    </source>
</evidence>
<dbReference type="InterPro" id="IPR013041">
    <property type="entry name" value="Clathrin_app_Ig-like_sf"/>
</dbReference>
<reference evidence="12" key="1">
    <citation type="submission" date="2002-01" db="EMBL/GenBank/DDBJ databases">
        <title>The adaptor complexes of African trypanosomes.</title>
        <authorList>
            <person name="Hung C.-H."/>
            <person name="Lee G.-S.M."/>
        </authorList>
    </citation>
    <scope>NUCLEOTIDE SEQUENCE</scope>
</reference>
<dbReference type="SMART" id="SM00809">
    <property type="entry name" value="Alpha_adaptinC2"/>
    <property type="match status" value="1"/>
</dbReference>
<dbReference type="EMBL" id="AF478690">
    <property type="protein sequence ID" value="AAL85341.1"/>
    <property type="molecule type" value="mRNA"/>
</dbReference>
<dbReference type="GO" id="GO:0030121">
    <property type="term" value="C:AP-1 adaptor complex"/>
    <property type="evidence" value="ECO:0007669"/>
    <property type="project" value="InterPro"/>
</dbReference>
<dbReference type="SUPFAM" id="SSF48371">
    <property type="entry name" value="ARM repeat"/>
    <property type="match status" value="1"/>
</dbReference>
<dbReference type="Pfam" id="PF01602">
    <property type="entry name" value="Adaptin_N"/>
    <property type="match status" value="1"/>
</dbReference>
<keyword evidence="4 9" id="KW-0813">Transport</keyword>
<keyword evidence="10" id="KW-0812">Transmembrane</keyword>
<comment type="similarity">
    <text evidence="3 9">Belongs to the adaptor complexes large subunit family.</text>
</comment>
<evidence type="ECO:0000256" key="9">
    <source>
        <dbReference type="PIRNR" id="PIRNR037094"/>
    </source>
</evidence>
<comment type="subcellular location">
    <subcellularLocation>
        <location evidence="1">Cytoplasmic vesicle membrane</location>
    </subcellularLocation>
    <subcellularLocation>
        <location evidence="2">Golgi apparatus</location>
    </subcellularLocation>
</comment>
<dbReference type="InterPro" id="IPR050840">
    <property type="entry name" value="Adaptor_Complx_Large_Subunit"/>
</dbReference>
<evidence type="ECO:0000256" key="3">
    <source>
        <dbReference type="ARBA" id="ARBA00006613"/>
    </source>
</evidence>
<evidence type="ECO:0000256" key="2">
    <source>
        <dbReference type="ARBA" id="ARBA00004555"/>
    </source>
</evidence>
<dbReference type="InterPro" id="IPR008152">
    <property type="entry name" value="Clathrin_a/b/g-adaptin_app_Ig"/>
</dbReference>
<sequence>MNSQKLRELISAVRQCKTSSEERALISKESAIIRESFRGSKPHVRTRNMLKLLYISMLGYPTEFGQVEVVSLIAQSDYAGKRVGYLTIQMVLGENDEVLTLSENHIKKDLGSGQPLLQSMALNVVANIASEPMSRDMFDDILRLFACPDPYIAKKACLAAVRIIKKVPDYAEVFLQECTNVFHENNQAVLLCKLTLVNECLLQSDVEEHLKKYRLATNGAVRLLKQLVLSSRVTAQDIGGVADPFLQIKLLQFMKIVGKGSPVVSETINDVLAQVLTNTDGSTKAGSAVQYECVKTIYAVESDEALRSLGVSTIGRFLASNDNNLRFVALQSLLDYAARDAEAVRGHQDIILDCLKDADVSIRRRALELTVALIDETNVRLLVPDLLTYLTVCSDEMREEVVRHLCQLIETKAPNAEWRVELSLRLLRLGRQHVSVGFATSLIGLLTNETVELQTTATNALWEGEGSPFDAIHHLRKAFLVAAVWCIGEYADLLVSKKGVSEEKIATRIADIINNTEYKLIKSYGLTALVKVASRYPSTKNTAVAVFANHTTSFDCELQQRACEYTTILESFPQEAAFSFERMPPITVTVKDEGRIQAQPLQVVNLPPEFLQKKDTVSLDDLFGGGTAPAGGAPKGAVVNTSDIDDLFGSKPAPAPQAVSGLSALDGLMMASAPAFPAATGFPTATGFPAATAFPTAEKSVFECEDFSVSMGAVVQGTIAISLSILSRLASPMENLSIQVAVPKTSSLEVAPLPMTAVPPFGRIVQSLTVDNSRSDKNPRLVMLRVKVLYTVAGASRSQMLQVSQRFTPSRFHFTLCFYLLLPPFPCYFTNFFPGCLYVFVR</sequence>
<dbReference type="VEuPathDB" id="TriTrypDB:Tb427_040009500"/>
<proteinExistence type="evidence at transcript level"/>
<dbReference type="AlphaFoldDB" id="Q8T6C2"/>
<evidence type="ECO:0000313" key="12">
    <source>
        <dbReference type="EMBL" id="AAL85341.1"/>
    </source>
</evidence>
<feature type="transmembrane region" description="Helical" evidence="10">
    <location>
        <begin position="818"/>
        <end position="841"/>
    </location>
</feature>
<evidence type="ECO:0000256" key="7">
    <source>
        <dbReference type="ARBA" id="ARBA00023136"/>
    </source>
</evidence>
<dbReference type="PROSITE" id="PS50180">
    <property type="entry name" value="GAE"/>
    <property type="match status" value="1"/>
</dbReference>
<feature type="domain" description="GAE" evidence="11">
    <location>
        <begin position="694"/>
        <end position="807"/>
    </location>
</feature>